<name>A0A0B2W1D6_TOXCA</name>
<reference evidence="1 2" key="1">
    <citation type="submission" date="2014-11" db="EMBL/GenBank/DDBJ databases">
        <title>Genetic blueprint of the zoonotic pathogen Toxocara canis.</title>
        <authorList>
            <person name="Zhu X.-Q."/>
            <person name="Korhonen P.K."/>
            <person name="Cai H."/>
            <person name="Young N.D."/>
            <person name="Nejsum P."/>
            <person name="von Samson-Himmelstjerna G."/>
            <person name="Boag P.R."/>
            <person name="Tan P."/>
            <person name="Li Q."/>
            <person name="Min J."/>
            <person name="Yang Y."/>
            <person name="Wang X."/>
            <person name="Fang X."/>
            <person name="Hall R.S."/>
            <person name="Hofmann A."/>
            <person name="Sternberg P.W."/>
            <person name="Jex A.R."/>
            <person name="Gasser R.B."/>
        </authorList>
    </citation>
    <scope>NUCLEOTIDE SEQUENCE [LARGE SCALE GENOMIC DNA]</scope>
    <source>
        <strain evidence="1">PN_DK_2014</strain>
    </source>
</reference>
<comment type="caution">
    <text evidence="1">The sequence shown here is derived from an EMBL/GenBank/DDBJ whole genome shotgun (WGS) entry which is preliminary data.</text>
</comment>
<evidence type="ECO:0000313" key="2">
    <source>
        <dbReference type="Proteomes" id="UP000031036"/>
    </source>
</evidence>
<organism evidence="1 2">
    <name type="scientific">Toxocara canis</name>
    <name type="common">Canine roundworm</name>
    <dbReference type="NCBI Taxonomy" id="6265"/>
    <lineage>
        <taxon>Eukaryota</taxon>
        <taxon>Metazoa</taxon>
        <taxon>Ecdysozoa</taxon>
        <taxon>Nematoda</taxon>
        <taxon>Chromadorea</taxon>
        <taxon>Rhabditida</taxon>
        <taxon>Spirurina</taxon>
        <taxon>Ascaridomorpha</taxon>
        <taxon>Ascaridoidea</taxon>
        <taxon>Toxocaridae</taxon>
        <taxon>Toxocara</taxon>
    </lineage>
</organism>
<protein>
    <submittedName>
        <fullName evidence="1">Uncharacterized protein</fullName>
    </submittedName>
</protein>
<evidence type="ECO:0000313" key="1">
    <source>
        <dbReference type="EMBL" id="KHN86990.1"/>
    </source>
</evidence>
<keyword evidence="2" id="KW-1185">Reference proteome</keyword>
<accession>A0A0B2W1D6</accession>
<dbReference type="Proteomes" id="UP000031036">
    <property type="component" value="Unassembled WGS sequence"/>
</dbReference>
<proteinExistence type="predicted"/>
<dbReference type="EMBL" id="JPKZ01000490">
    <property type="protein sequence ID" value="KHN86990.1"/>
    <property type="molecule type" value="Genomic_DNA"/>
</dbReference>
<gene>
    <name evidence="1" type="ORF">Tcan_00238</name>
</gene>
<dbReference type="AlphaFoldDB" id="A0A0B2W1D6"/>
<sequence>MTNYLKHFPGFFAQPHIRTHDKATALHFPRMRSSSRKKGTVYKSQNSAYQSEARNLSVIKLLWSDRGSPQCQYFRSSAIYLVWPKSQDAAVGVGLWRWRQSIPTIAKNFAPKMVTF</sequence>